<evidence type="ECO:0000256" key="3">
    <source>
        <dbReference type="ARBA" id="ARBA00022741"/>
    </source>
</evidence>
<organism evidence="7 8">
    <name type="scientific">Mesorhabditis belari</name>
    <dbReference type="NCBI Taxonomy" id="2138241"/>
    <lineage>
        <taxon>Eukaryota</taxon>
        <taxon>Metazoa</taxon>
        <taxon>Ecdysozoa</taxon>
        <taxon>Nematoda</taxon>
        <taxon>Chromadorea</taxon>
        <taxon>Rhabditida</taxon>
        <taxon>Rhabditina</taxon>
        <taxon>Rhabditomorpha</taxon>
        <taxon>Rhabditoidea</taxon>
        <taxon>Rhabditidae</taxon>
        <taxon>Mesorhabditinae</taxon>
        <taxon>Mesorhabditis</taxon>
    </lineage>
</organism>
<evidence type="ECO:0000256" key="1">
    <source>
        <dbReference type="ARBA" id="ARBA00022527"/>
    </source>
</evidence>
<keyword evidence="7" id="KW-1185">Reference proteome</keyword>
<keyword evidence="5" id="KW-0067">ATP-binding</keyword>
<evidence type="ECO:0000259" key="6">
    <source>
        <dbReference type="PROSITE" id="PS50011"/>
    </source>
</evidence>
<dbReference type="Pfam" id="PF00069">
    <property type="entry name" value="Pkinase"/>
    <property type="match status" value="1"/>
</dbReference>
<dbReference type="WBParaSite" id="MBELARI_LOCUS6459">
    <property type="protein sequence ID" value="MBELARI_LOCUS6459"/>
    <property type="gene ID" value="MBELARI_LOCUS6459"/>
</dbReference>
<keyword evidence="4" id="KW-0418">Kinase</keyword>
<evidence type="ECO:0000256" key="5">
    <source>
        <dbReference type="ARBA" id="ARBA00022840"/>
    </source>
</evidence>
<dbReference type="GO" id="GO:0030332">
    <property type="term" value="F:cyclin binding"/>
    <property type="evidence" value="ECO:0007669"/>
    <property type="project" value="TreeGrafter"/>
</dbReference>
<dbReference type="SUPFAM" id="SSF56112">
    <property type="entry name" value="Protein kinase-like (PK-like)"/>
    <property type="match status" value="1"/>
</dbReference>
<dbReference type="Gene3D" id="1.10.510.10">
    <property type="entry name" value="Transferase(Phosphotransferase) domain 1"/>
    <property type="match status" value="1"/>
</dbReference>
<protein>
    <recommendedName>
        <fullName evidence="6">Protein kinase domain-containing protein</fullName>
    </recommendedName>
</protein>
<dbReference type="AlphaFoldDB" id="A0AAF3FI13"/>
<accession>A0AAF3FI13</accession>
<dbReference type="GO" id="GO:0005524">
    <property type="term" value="F:ATP binding"/>
    <property type="evidence" value="ECO:0007669"/>
    <property type="project" value="UniProtKB-KW"/>
</dbReference>
<proteinExistence type="predicted"/>
<reference evidence="8" key="1">
    <citation type="submission" date="2024-02" db="UniProtKB">
        <authorList>
            <consortium name="WormBaseParasite"/>
        </authorList>
    </citation>
    <scope>IDENTIFICATION</scope>
</reference>
<name>A0AAF3FI13_9BILA</name>
<dbReference type="GO" id="GO:0008353">
    <property type="term" value="F:RNA polymerase II CTD heptapeptide repeat kinase activity"/>
    <property type="evidence" value="ECO:0007669"/>
    <property type="project" value="TreeGrafter"/>
</dbReference>
<dbReference type="Gene3D" id="3.30.200.20">
    <property type="entry name" value="Phosphorylase Kinase, domain 1"/>
    <property type="match status" value="1"/>
</dbReference>
<keyword evidence="2" id="KW-0808">Transferase</keyword>
<dbReference type="GO" id="GO:0032968">
    <property type="term" value="P:positive regulation of transcription elongation by RNA polymerase II"/>
    <property type="evidence" value="ECO:0007669"/>
    <property type="project" value="TreeGrafter"/>
</dbReference>
<evidence type="ECO:0000256" key="2">
    <source>
        <dbReference type="ARBA" id="ARBA00022679"/>
    </source>
</evidence>
<sequence length="371" mass="42370">MMITREDTEIKDIQPIMMAIECMEKETTETIVRTVNPGEVKQGNKSHNILNGKVSVTAQVYITVKKSPSTPISELIEVASQVTENSKAKSSEEPKCETAQKPVPFRIPKKTQKPEVRLVDQILGNETFVQSRMKLPQSEPLDHAPLFYSTKRRHRDTGREVAIKNLSLEGEKQGFPLSAIREIKTLRLLNHRNVVQLLDVATDSNQNIRNPESEIFLVFEYVEHDLKGLLESDYLQLNFIQAAAIVRRIIILNRGILKLADFGLARQIDPENTRPYTKQYRYLECRVCGSMISRVWPGVTLLPSYNMVPKQHFERRLRANIQKWIPEGAADLIDKMLTLDPSKRLTCREAPVHSIHRRHQLQSSGASRFAG</sequence>
<keyword evidence="3" id="KW-0547">Nucleotide-binding</keyword>
<evidence type="ECO:0000313" key="8">
    <source>
        <dbReference type="WBParaSite" id="MBELARI_LOCUS6459"/>
    </source>
</evidence>
<dbReference type="InterPro" id="IPR011009">
    <property type="entry name" value="Kinase-like_dom_sf"/>
</dbReference>
<dbReference type="PANTHER" id="PTHR24056">
    <property type="entry name" value="CELL DIVISION PROTEIN KINASE"/>
    <property type="match status" value="1"/>
</dbReference>
<dbReference type="PROSITE" id="PS50011">
    <property type="entry name" value="PROTEIN_KINASE_DOM"/>
    <property type="match status" value="1"/>
</dbReference>
<dbReference type="PANTHER" id="PTHR24056:SF546">
    <property type="entry name" value="CYCLIN-DEPENDENT KINASE 12"/>
    <property type="match status" value="1"/>
</dbReference>
<feature type="domain" description="Protein kinase" evidence="6">
    <location>
        <begin position="117"/>
        <end position="356"/>
    </location>
</feature>
<dbReference type="Proteomes" id="UP000887575">
    <property type="component" value="Unassembled WGS sequence"/>
</dbReference>
<evidence type="ECO:0000256" key="4">
    <source>
        <dbReference type="ARBA" id="ARBA00022777"/>
    </source>
</evidence>
<keyword evidence="1" id="KW-0723">Serine/threonine-protein kinase</keyword>
<evidence type="ECO:0000313" key="7">
    <source>
        <dbReference type="Proteomes" id="UP000887575"/>
    </source>
</evidence>
<dbReference type="InterPro" id="IPR000719">
    <property type="entry name" value="Prot_kinase_dom"/>
</dbReference>
<dbReference type="GO" id="GO:0008024">
    <property type="term" value="C:cyclin/CDK positive transcription elongation factor complex"/>
    <property type="evidence" value="ECO:0007669"/>
    <property type="project" value="TreeGrafter"/>
</dbReference>
<dbReference type="InterPro" id="IPR050108">
    <property type="entry name" value="CDK"/>
</dbReference>